<dbReference type="EMBL" id="CM037152">
    <property type="protein sequence ID" value="KAH7835361.1"/>
    <property type="molecule type" value="Genomic_DNA"/>
</dbReference>
<accession>A0ACB7X3X6</accession>
<evidence type="ECO:0000313" key="1">
    <source>
        <dbReference type="EMBL" id="KAH7835361.1"/>
    </source>
</evidence>
<name>A0ACB7X3X6_9ERIC</name>
<comment type="caution">
    <text evidence="1">The sequence shown here is derived from an EMBL/GenBank/DDBJ whole genome shotgun (WGS) entry which is preliminary data.</text>
</comment>
<reference evidence="1 2" key="1">
    <citation type="journal article" date="2021" name="Hortic Res">
        <title>High-quality reference genome and annotation aids understanding of berry development for evergreen blueberry (Vaccinium darrowii).</title>
        <authorList>
            <person name="Yu J."/>
            <person name="Hulse-Kemp A.M."/>
            <person name="Babiker E."/>
            <person name="Staton M."/>
        </authorList>
    </citation>
    <scope>NUCLEOTIDE SEQUENCE [LARGE SCALE GENOMIC DNA]</scope>
    <source>
        <strain evidence="2">cv. NJ 8807/NJ 8810</strain>
        <tissue evidence="1">Young leaf</tissue>
    </source>
</reference>
<organism evidence="1 2">
    <name type="scientific">Vaccinium darrowii</name>
    <dbReference type="NCBI Taxonomy" id="229202"/>
    <lineage>
        <taxon>Eukaryota</taxon>
        <taxon>Viridiplantae</taxon>
        <taxon>Streptophyta</taxon>
        <taxon>Embryophyta</taxon>
        <taxon>Tracheophyta</taxon>
        <taxon>Spermatophyta</taxon>
        <taxon>Magnoliopsida</taxon>
        <taxon>eudicotyledons</taxon>
        <taxon>Gunneridae</taxon>
        <taxon>Pentapetalae</taxon>
        <taxon>asterids</taxon>
        <taxon>Ericales</taxon>
        <taxon>Ericaceae</taxon>
        <taxon>Vaccinioideae</taxon>
        <taxon>Vaccinieae</taxon>
        <taxon>Vaccinium</taxon>
    </lineage>
</organism>
<proteinExistence type="predicted"/>
<evidence type="ECO:0000313" key="2">
    <source>
        <dbReference type="Proteomes" id="UP000828048"/>
    </source>
</evidence>
<sequence length="142" mass="15924">MLVLSVAELSSAIGLLPTKESIRITFLKIPSCFWMARPLFERILTQLQQHDNYFVQKSDAVGAAGISGIQKMTAIMRMLAYGMPVDSVDEYVKIGKSTAIESLMRFYRGVVEIFEPEYLRALNEAILPGSYVWPRIVDSLGC</sequence>
<protein>
    <submittedName>
        <fullName evidence="1">Uncharacterized protein</fullName>
    </submittedName>
</protein>
<gene>
    <name evidence="1" type="ORF">Vadar_025454</name>
</gene>
<keyword evidence="2" id="KW-1185">Reference proteome</keyword>
<dbReference type="Proteomes" id="UP000828048">
    <property type="component" value="Chromosome 2"/>
</dbReference>